<evidence type="ECO:0000313" key="1">
    <source>
        <dbReference type="EMBL" id="HIU60355.1"/>
    </source>
</evidence>
<comment type="caution">
    <text evidence="1">The sequence shown here is derived from an EMBL/GenBank/DDBJ whole genome shotgun (WGS) entry which is preliminary data.</text>
</comment>
<organism evidence="1 2">
    <name type="scientific">Candidatus Stercoripulliclostridium merdigallinarum</name>
    <dbReference type="NCBI Taxonomy" id="2840951"/>
    <lineage>
        <taxon>Bacteria</taxon>
        <taxon>Bacillati</taxon>
        <taxon>Bacillota</taxon>
        <taxon>Clostridia</taxon>
        <taxon>Eubacteriales</taxon>
        <taxon>Candidatus Stercoripulliclostridium</taxon>
    </lineage>
</organism>
<evidence type="ECO:0000313" key="2">
    <source>
        <dbReference type="Proteomes" id="UP000824094"/>
    </source>
</evidence>
<gene>
    <name evidence="1" type="ORF">IAB05_03065</name>
</gene>
<name>A0A9D1MH47_9FIRM</name>
<dbReference type="Proteomes" id="UP000824094">
    <property type="component" value="Unassembled WGS sequence"/>
</dbReference>
<reference evidence="1" key="2">
    <citation type="journal article" date="2021" name="PeerJ">
        <title>Extensive microbial diversity within the chicken gut microbiome revealed by metagenomics and culture.</title>
        <authorList>
            <person name="Gilroy R."/>
            <person name="Ravi A."/>
            <person name="Getino M."/>
            <person name="Pursley I."/>
            <person name="Horton D.L."/>
            <person name="Alikhan N.F."/>
            <person name="Baker D."/>
            <person name="Gharbi K."/>
            <person name="Hall N."/>
            <person name="Watson M."/>
            <person name="Adriaenssens E.M."/>
            <person name="Foster-Nyarko E."/>
            <person name="Jarju S."/>
            <person name="Secka A."/>
            <person name="Antonio M."/>
            <person name="Oren A."/>
            <person name="Chaudhuri R.R."/>
            <person name="La Ragione R."/>
            <person name="Hildebrand F."/>
            <person name="Pallen M.J."/>
        </authorList>
    </citation>
    <scope>NUCLEOTIDE SEQUENCE</scope>
    <source>
        <strain evidence="1">18911</strain>
    </source>
</reference>
<dbReference type="AlphaFoldDB" id="A0A9D1MH47"/>
<accession>A0A9D1MH47</accession>
<proteinExistence type="predicted"/>
<dbReference type="EMBL" id="DVNF01000088">
    <property type="protein sequence ID" value="HIU60355.1"/>
    <property type="molecule type" value="Genomic_DNA"/>
</dbReference>
<reference evidence="1" key="1">
    <citation type="submission" date="2020-10" db="EMBL/GenBank/DDBJ databases">
        <authorList>
            <person name="Gilroy R."/>
        </authorList>
    </citation>
    <scope>NUCLEOTIDE SEQUENCE</scope>
    <source>
        <strain evidence="1">18911</strain>
    </source>
</reference>
<evidence type="ECO:0008006" key="3">
    <source>
        <dbReference type="Google" id="ProtNLM"/>
    </source>
</evidence>
<protein>
    <recommendedName>
        <fullName evidence="3">Stage III sporulation protein AB</fullName>
    </recommendedName>
</protein>
<sequence>VAVEAYFKTRSAIINDYLAFIRYAKRETEFLKTDAEQLIKDYRSGSEFGKILEGALTALKEGKPPICAADKLKPKANEEISAFFKGLTECDYYSKDALFAYSLSTAEELKRQSDKDLKQKGELIKKLTFLLGIGLVVLLI</sequence>
<feature type="non-terminal residue" evidence="1">
    <location>
        <position position="1"/>
    </location>
</feature>